<dbReference type="CDD" id="cd00063">
    <property type="entry name" value="FN3"/>
    <property type="match status" value="1"/>
</dbReference>
<gene>
    <name evidence="3" type="ORF">TcWFU_007173</name>
</gene>
<keyword evidence="4" id="KW-1185">Reference proteome</keyword>
<evidence type="ECO:0000256" key="1">
    <source>
        <dbReference type="SAM" id="MobiDB-lite"/>
    </source>
</evidence>
<dbReference type="Gene3D" id="2.60.40.10">
    <property type="entry name" value="Immunoglobulins"/>
    <property type="match status" value="1"/>
</dbReference>
<sequence>MARFCLALLVASILAEEFGEAGESASFGENSNAAHLLRTWPTAPSDMLTPIGKAISSTQIKLRWIEPTYPNGILRPYHVEASTYPAEGQDPNQCKTQSDLSSAIRTKPARMGGGRVSGSGSATSAA</sequence>
<dbReference type="EMBL" id="JAKROA010000002">
    <property type="protein sequence ID" value="KAL5110619.1"/>
    <property type="molecule type" value="Genomic_DNA"/>
</dbReference>
<feature type="chain" id="PRO_5045597754" evidence="2">
    <location>
        <begin position="16"/>
        <end position="126"/>
    </location>
</feature>
<organism evidence="3 4">
    <name type="scientific">Taenia crassiceps</name>
    <dbReference type="NCBI Taxonomy" id="6207"/>
    <lineage>
        <taxon>Eukaryota</taxon>
        <taxon>Metazoa</taxon>
        <taxon>Spiralia</taxon>
        <taxon>Lophotrochozoa</taxon>
        <taxon>Platyhelminthes</taxon>
        <taxon>Cestoda</taxon>
        <taxon>Eucestoda</taxon>
        <taxon>Cyclophyllidea</taxon>
        <taxon>Taeniidae</taxon>
        <taxon>Taenia</taxon>
    </lineage>
</organism>
<evidence type="ECO:0000256" key="2">
    <source>
        <dbReference type="SAM" id="SignalP"/>
    </source>
</evidence>
<keyword evidence="2" id="KW-0732">Signal</keyword>
<dbReference type="InterPro" id="IPR036116">
    <property type="entry name" value="FN3_sf"/>
</dbReference>
<feature type="signal peptide" evidence="2">
    <location>
        <begin position="1"/>
        <end position="15"/>
    </location>
</feature>
<dbReference type="InterPro" id="IPR013783">
    <property type="entry name" value="Ig-like_fold"/>
</dbReference>
<dbReference type="Proteomes" id="UP001651158">
    <property type="component" value="Unassembled WGS sequence"/>
</dbReference>
<proteinExistence type="predicted"/>
<comment type="caution">
    <text evidence="3">The sequence shown here is derived from an EMBL/GenBank/DDBJ whole genome shotgun (WGS) entry which is preliminary data.</text>
</comment>
<dbReference type="InterPro" id="IPR003961">
    <property type="entry name" value="FN3_dom"/>
</dbReference>
<evidence type="ECO:0000313" key="3">
    <source>
        <dbReference type="EMBL" id="KAL5110619.1"/>
    </source>
</evidence>
<name>A0ABR4QMC5_9CEST</name>
<feature type="region of interest" description="Disordered" evidence="1">
    <location>
        <begin position="84"/>
        <end position="126"/>
    </location>
</feature>
<dbReference type="SUPFAM" id="SSF49265">
    <property type="entry name" value="Fibronectin type III"/>
    <property type="match status" value="1"/>
</dbReference>
<evidence type="ECO:0000313" key="4">
    <source>
        <dbReference type="Proteomes" id="UP001651158"/>
    </source>
</evidence>
<protein>
    <submittedName>
        <fullName evidence="3">Uncharacterized protein</fullName>
    </submittedName>
</protein>
<feature type="compositionally biased region" description="Polar residues" evidence="1">
    <location>
        <begin position="90"/>
        <end position="104"/>
    </location>
</feature>
<reference evidence="3 4" key="1">
    <citation type="journal article" date="2022" name="Front. Cell. Infect. Microbiol.">
        <title>The Genomes of Two Strains of Taenia crassiceps the Animal Model for the Study of Human Cysticercosis.</title>
        <authorList>
            <person name="Bobes R.J."/>
            <person name="Estrada K."/>
            <person name="Rios-Valencia D.G."/>
            <person name="Calderon-Gallegos A."/>
            <person name="de la Torre P."/>
            <person name="Carrero J.C."/>
            <person name="Sanchez-Flores A."/>
            <person name="Laclette J.P."/>
        </authorList>
    </citation>
    <scope>NUCLEOTIDE SEQUENCE [LARGE SCALE GENOMIC DNA]</scope>
    <source>
        <strain evidence="3">WFUcys</strain>
    </source>
</reference>
<accession>A0ABR4QMC5</accession>